<keyword evidence="6 14" id="KW-0547">Nucleotide-binding</keyword>
<evidence type="ECO:0000256" key="10">
    <source>
        <dbReference type="ARBA" id="ARBA00023125"/>
    </source>
</evidence>
<dbReference type="InterPro" id="IPR041027">
    <property type="entry name" value="FtsK_alpha"/>
</dbReference>
<keyword evidence="11 15" id="KW-0472">Membrane</keyword>
<dbReference type="InterPro" id="IPR027417">
    <property type="entry name" value="P-loop_NTPase"/>
</dbReference>
<dbReference type="Pfam" id="PF01580">
    <property type="entry name" value="FtsK_SpoIIIE"/>
    <property type="match status" value="1"/>
</dbReference>
<dbReference type="EMBL" id="LCNH01000029">
    <property type="protein sequence ID" value="KKU49699.1"/>
    <property type="molecule type" value="Genomic_DNA"/>
</dbReference>
<dbReference type="Pfam" id="PF09397">
    <property type="entry name" value="FtsK_gamma"/>
    <property type="match status" value="1"/>
</dbReference>
<dbReference type="InterPro" id="IPR003593">
    <property type="entry name" value="AAA+_ATPase"/>
</dbReference>
<keyword evidence="8 14" id="KW-0067">ATP-binding</keyword>
<dbReference type="PANTHER" id="PTHR22683:SF41">
    <property type="entry name" value="DNA TRANSLOCASE FTSK"/>
    <property type="match status" value="1"/>
</dbReference>
<dbReference type="GO" id="GO:0007059">
    <property type="term" value="P:chromosome segregation"/>
    <property type="evidence" value="ECO:0007669"/>
    <property type="project" value="UniProtKB-KW"/>
</dbReference>
<protein>
    <submittedName>
        <fullName evidence="17">Translocase FtsK protein</fullName>
    </submittedName>
</protein>
<evidence type="ECO:0000256" key="11">
    <source>
        <dbReference type="ARBA" id="ARBA00023136"/>
    </source>
</evidence>
<evidence type="ECO:0000256" key="12">
    <source>
        <dbReference type="ARBA" id="ARBA00023306"/>
    </source>
</evidence>
<dbReference type="STRING" id="1619122.UX73_C0029G0006"/>
<evidence type="ECO:0000256" key="4">
    <source>
        <dbReference type="ARBA" id="ARBA00022618"/>
    </source>
</evidence>
<dbReference type="SUPFAM" id="SSF52540">
    <property type="entry name" value="P-loop containing nucleoside triphosphate hydrolases"/>
    <property type="match status" value="1"/>
</dbReference>
<organism evidence="17 18">
    <name type="scientific">candidate division WWE3 bacterium GW2011_GWC1_47_10</name>
    <dbReference type="NCBI Taxonomy" id="1619122"/>
    <lineage>
        <taxon>Bacteria</taxon>
        <taxon>Katanobacteria</taxon>
    </lineage>
</organism>
<dbReference type="SUPFAM" id="SSF46785">
    <property type="entry name" value="Winged helix' DNA-binding domain"/>
    <property type="match status" value="1"/>
</dbReference>
<dbReference type="SMART" id="SM00382">
    <property type="entry name" value="AAA"/>
    <property type="match status" value="1"/>
</dbReference>
<keyword evidence="5 15" id="KW-0812">Transmembrane</keyword>
<sequence>MPKRGRKRKLKLRIHSDTAKSILSVVLLVLAAISAVSFFVPDYKINAQIQELLKDSFGFSSVIIPAIFGIWGLLFVKSIKVKIVQLNVLLGLVGLLIASSGLFAVVRDVDGGGGAGVYVKNVLSGLVSVYGAIVIFAAGIIISAILMLDVSFDDIAQKALEGLKRAQSDKKPKGDAKKADVKISVGAAVMDKQDWDSDKETEEAKEEVEASYEIIPSISEPLGYAAEALITQDSDVVSISPNLPYADKVWETPPLDLLPDPATAPADRGNVKARAKIIEDTLKSFGIDASVADINYGPSVTQYALETSSGTKIAKISSLQYDLALALASPTGSVRIEAPIPGKSLIGIEVPNNTTVNVSFKEALISDAMKGMKSKLGIVLGKDVGGKVRVYDISKMPHMLVAGATGSGKSVFLHSILFSLLFRNSPAECKFILIDLKRVELVHYADIPHLYAPVITDHDKAASVFRWAVAEMERRYKLFETAKVRNVDGYNEKSGFQALPYIVIVVDELAEIMVADPASVEKSIIRIAQLARATGIHLILTVQRPSTNVITGLIKANIPCRAAFNVASQVDSRVIIDQPGAEKLMGKGDMLFVPPDASKPIRIQGSMISDREISQLVGYLRNVGFGPEYKDEILKSSEPQRSVSAGGMTTDSLFSEATDVVVTAGKASASLLQRRLSVGYARAARILDELEAQGVIGPAQGSRPRDILVGKTQIPPEPVGGGFE</sequence>
<dbReference type="GO" id="GO:0051301">
    <property type="term" value="P:cell division"/>
    <property type="evidence" value="ECO:0007669"/>
    <property type="project" value="UniProtKB-KW"/>
</dbReference>
<dbReference type="Pfam" id="PF13491">
    <property type="entry name" value="FtsK_4TM"/>
    <property type="match status" value="1"/>
</dbReference>
<dbReference type="GO" id="GO:0005524">
    <property type="term" value="F:ATP binding"/>
    <property type="evidence" value="ECO:0007669"/>
    <property type="project" value="UniProtKB-UniRule"/>
</dbReference>
<gene>
    <name evidence="17" type="ORF">UX73_C0029G0006</name>
</gene>
<feature type="transmembrane region" description="Helical" evidence="15">
    <location>
        <begin position="88"/>
        <end position="106"/>
    </location>
</feature>
<feature type="transmembrane region" description="Helical" evidence="15">
    <location>
        <begin position="126"/>
        <end position="148"/>
    </location>
</feature>
<dbReference type="InterPro" id="IPR002543">
    <property type="entry name" value="FtsK_dom"/>
</dbReference>
<evidence type="ECO:0000256" key="13">
    <source>
        <dbReference type="ARBA" id="ARBA00025923"/>
    </source>
</evidence>
<dbReference type="InterPro" id="IPR036390">
    <property type="entry name" value="WH_DNA-bd_sf"/>
</dbReference>
<evidence type="ECO:0000313" key="17">
    <source>
        <dbReference type="EMBL" id="KKU49699.1"/>
    </source>
</evidence>
<dbReference type="Gene3D" id="3.30.980.40">
    <property type="match status" value="1"/>
</dbReference>
<name>A0A0G1QXY5_UNCKA</name>
<comment type="subunit">
    <text evidence="13">Homohexamer. Forms a ring that surrounds DNA.</text>
</comment>
<comment type="caution">
    <text evidence="17">The sequence shown here is derived from an EMBL/GenBank/DDBJ whole genome shotgun (WGS) entry which is preliminary data.</text>
</comment>
<accession>A0A0G1QXY5</accession>
<comment type="subcellular location">
    <subcellularLocation>
        <location evidence="1">Cell membrane</location>
        <topology evidence="1">Multi-pass membrane protein</topology>
    </subcellularLocation>
</comment>
<evidence type="ECO:0000256" key="7">
    <source>
        <dbReference type="ARBA" id="ARBA00022829"/>
    </source>
</evidence>
<dbReference type="AlphaFoldDB" id="A0A0G1QXY5"/>
<feature type="transmembrane region" description="Helical" evidence="15">
    <location>
        <begin position="56"/>
        <end position="76"/>
    </location>
</feature>
<keyword evidence="12" id="KW-0131">Cell cycle</keyword>
<evidence type="ECO:0000256" key="9">
    <source>
        <dbReference type="ARBA" id="ARBA00022989"/>
    </source>
</evidence>
<evidence type="ECO:0000256" key="6">
    <source>
        <dbReference type="ARBA" id="ARBA00022741"/>
    </source>
</evidence>
<proteinExistence type="inferred from homology"/>
<dbReference type="InterPro" id="IPR036388">
    <property type="entry name" value="WH-like_DNA-bd_sf"/>
</dbReference>
<evidence type="ECO:0000256" key="3">
    <source>
        <dbReference type="ARBA" id="ARBA00022475"/>
    </source>
</evidence>
<dbReference type="GO" id="GO:0005886">
    <property type="term" value="C:plasma membrane"/>
    <property type="evidence" value="ECO:0007669"/>
    <property type="project" value="UniProtKB-SubCell"/>
</dbReference>
<dbReference type="Proteomes" id="UP000034873">
    <property type="component" value="Unassembled WGS sequence"/>
</dbReference>
<dbReference type="InterPro" id="IPR018541">
    <property type="entry name" value="Ftsk_gamma"/>
</dbReference>
<keyword evidence="3" id="KW-1003">Cell membrane</keyword>
<keyword evidence="7" id="KW-0159">Chromosome partition</keyword>
<dbReference type="Gene3D" id="3.40.50.300">
    <property type="entry name" value="P-loop containing nucleotide triphosphate hydrolases"/>
    <property type="match status" value="1"/>
</dbReference>
<keyword evidence="4" id="KW-0132">Cell division</keyword>
<dbReference type="SMART" id="SM00843">
    <property type="entry name" value="Ftsk_gamma"/>
    <property type="match status" value="1"/>
</dbReference>
<feature type="transmembrane region" description="Helical" evidence="15">
    <location>
        <begin position="21"/>
        <end position="40"/>
    </location>
</feature>
<evidence type="ECO:0000313" key="18">
    <source>
        <dbReference type="Proteomes" id="UP000034873"/>
    </source>
</evidence>
<reference evidence="17 18" key="1">
    <citation type="journal article" date="2015" name="Nature">
        <title>rRNA introns, odd ribosomes, and small enigmatic genomes across a large radiation of phyla.</title>
        <authorList>
            <person name="Brown C.T."/>
            <person name="Hug L.A."/>
            <person name="Thomas B.C."/>
            <person name="Sharon I."/>
            <person name="Castelle C.J."/>
            <person name="Singh A."/>
            <person name="Wilkins M.J."/>
            <person name="Williams K.H."/>
            <person name="Banfield J.F."/>
        </authorList>
    </citation>
    <scope>NUCLEOTIDE SEQUENCE [LARGE SCALE GENOMIC DNA]</scope>
</reference>
<dbReference type="Gene3D" id="1.10.10.10">
    <property type="entry name" value="Winged helix-like DNA-binding domain superfamily/Winged helix DNA-binding domain"/>
    <property type="match status" value="1"/>
</dbReference>
<dbReference type="InterPro" id="IPR050206">
    <property type="entry name" value="FtsK/SpoIIIE/SftA"/>
</dbReference>
<keyword evidence="10" id="KW-0238">DNA-binding</keyword>
<dbReference type="Pfam" id="PF17854">
    <property type="entry name" value="FtsK_alpha"/>
    <property type="match status" value="1"/>
</dbReference>
<feature type="transmembrane region" description="Helical" evidence="15">
    <location>
        <begin position="399"/>
        <end position="422"/>
    </location>
</feature>
<evidence type="ECO:0000256" key="2">
    <source>
        <dbReference type="ARBA" id="ARBA00006474"/>
    </source>
</evidence>
<dbReference type="PANTHER" id="PTHR22683">
    <property type="entry name" value="SPORULATION PROTEIN RELATED"/>
    <property type="match status" value="1"/>
</dbReference>
<evidence type="ECO:0000256" key="1">
    <source>
        <dbReference type="ARBA" id="ARBA00004651"/>
    </source>
</evidence>
<evidence type="ECO:0000256" key="14">
    <source>
        <dbReference type="PROSITE-ProRule" id="PRU00289"/>
    </source>
</evidence>
<evidence type="ECO:0000256" key="8">
    <source>
        <dbReference type="ARBA" id="ARBA00022840"/>
    </source>
</evidence>
<evidence type="ECO:0000256" key="5">
    <source>
        <dbReference type="ARBA" id="ARBA00022692"/>
    </source>
</evidence>
<evidence type="ECO:0000256" key="15">
    <source>
        <dbReference type="SAM" id="Phobius"/>
    </source>
</evidence>
<dbReference type="InterPro" id="IPR025199">
    <property type="entry name" value="FtsK_4TM"/>
</dbReference>
<comment type="similarity">
    <text evidence="2">Belongs to the FtsK/SpoIIIE/SftA family.</text>
</comment>
<feature type="binding site" evidence="14">
    <location>
        <begin position="403"/>
        <end position="410"/>
    </location>
    <ligand>
        <name>ATP</name>
        <dbReference type="ChEBI" id="CHEBI:30616"/>
    </ligand>
</feature>
<dbReference type="PATRIC" id="fig|1619122.3.peg.503"/>
<evidence type="ECO:0000259" key="16">
    <source>
        <dbReference type="PROSITE" id="PS50901"/>
    </source>
</evidence>
<dbReference type="GO" id="GO:0003677">
    <property type="term" value="F:DNA binding"/>
    <property type="evidence" value="ECO:0007669"/>
    <property type="project" value="UniProtKB-KW"/>
</dbReference>
<dbReference type="PROSITE" id="PS50901">
    <property type="entry name" value="FTSK"/>
    <property type="match status" value="1"/>
</dbReference>
<keyword evidence="9 15" id="KW-1133">Transmembrane helix</keyword>
<feature type="domain" description="FtsK" evidence="16">
    <location>
        <begin position="385"/>
        <end position="573"/>
    </location>
</feature>